<proteinExistence type="predicted"/>
<name>A0A842I6Z2_9RHOB</name>
<reference evidence="1 2" key="1">
    <citation type="journal article" date="2017" name="Int. J. Syst. Evol. Microbiol.">
        <title>Gemmobacter straminiformis sp. nov., isolated from an artificial fountain.</title>
        <authorList>
            <person name="Kang J.Y."/>
            <person name="Kim M.J."/>
            <person name="Chun J."/>
            <person name="Son K.P."/>
            <person name="Jahng K.Y."/>
        </authorList>
    </citation>
    <scope>NUCLEOTIDE SEQUENCE [LARGE SCALE GENOMIC DNA]</scope>
    <source>
        <strain evidence="1 2">CAM-8</strain>
    </source>
</reference>
<protein>
    <submittedName>
        <fullName evidence="1">Uncharacterized protein</fullName>
    </submittedName>
</protein>
<organism evidence="1 2">
    <name type="scientific">Paragemmobacter straminiformis</name>
    <dbReference type="NCBI Taxonomy" id="2045119"/>
    <lineage>
        <taxon>Bacteria</taxon>
        <taxon>Pseudomonadati</taxon>
        <taxon>Pseudomonadota</taxon>
        <taxon>Alphaproteobacteria</taxon>
        <taxon>Rhodobacterales</taxon>
        <taxon>Paracoccaceae</taxon>
        <taxon>Paragemmobacter</taxon>
    </lineage>
</organism>
<dbReference type="AlphaFoldDB" id="A0A842I6Z2"/>
<gene>
    <name evidence="1" type="ORF">H7F16_06425</name>
</gene>
<dbReference type="Proteomes" id="UP000555411">
    <property type="component" value="Unassembled WGS sequence"/>
</dbReference>
<evidence type="ECO:0000313" key="2">
    <source>
        <dbReference type="Proteomes" id="UP000555411"/>
    </source>
</evidence>
<sequence>MEQQVSSDVAKVVQAQGMLTSAQNDSASLRELLWNELAPTTQYEVLLASNIIELELSYLVSRERVQGILRASARDIVWEKLVRLMTDVPLQDAEQIARQTATAFVQGEAIAEEMLGRYGLTRSDIEAQAYRDNWTLLREVDHVQHRFELRRVALMSDYRSVQKNARKQDFMAVAEVEVS</sequence>
<keyword evidence="2" id="KW-1185">Reference proteome</keyword>
<dbReference type="EMBL" id="JACLQD010000002">
    <property type="protein sequence ID" value="MBC2835137.1"/>
    <property type="molecule type" value="Genomic_DNA"/>
</dbReference>
<comment type="caution">
    <text evidence="1">The sequence shown here is derived from an EMBL/GenBank/DDBJ whole genome shotgun (WGS) entry which is preliminary data.</text>
</comment>
<evidence type="ECO:0000313" key="1">
    <source>
        <dbReference type="EMBL" id="MBC2835137.1"/>
    </source>
</evidence>
<dbReference type="RefSeq" id="WP_185796763.1">
    <property type="nucleotide sequence ID" value="NZ_JACLQD010000002.1"/>
</dbReference>
<accession>A0A842I6Z2</accession>